<comment type="subcellular location">
    <subcellularLocation>
        <location evidence="1">Cell projection</location>
        <location evidence="1">Cilium</location>
    </subcellularLocation>
    <subcellularLocation>
        <location evidence="2">Cytoplasm</location>
    </subcellularLocation>
</comment>
<organism evidence="7">
    <name type="scientific">Timema genevievae</name>
    <name type="common">Walking stick</name>
    <dbReference type="NCBI Taxonomy" id="629358"/>
    <lineage>
        <taxon>Eukaryota</taxon>
        <taxon>Metazoa</taxon>
        <taxon>Ecdysozoa</taxon>
        <taxon>Arthropoda</taxon>
        <taxon>Hexapoda</taxon>
        <taxon>Insecta</taxon>
        <taxon>Pterygota</taxon>
        <taxon>Neoptera</taxon>
        <taxon>Polyneoptera</taxon>
        <taxon>Phasmatodea</taxon>
        <taxon>Timematodea</taxon>
        <taxon>Timematoidea</taxon>
        <taxon>Timematidae</taxon>
        <taxon>Timema</taxon>
    </lineage>
</organism>
<gene>
    <name evidence="7" type="ORF">TGEB3V08_LOCUS7958</name>
</gene>
<evidence type="ECO:0000256" key="1">
    <source>
        <dbReference type="ARBA" id="ARBA00004138"/>
    </source>
</evidence>
<dbReference type="InterPro" id="IPR013783">
    <property type="entry name" value="Ig-like_fold"/>
</dbReference>
<evidence type="ECO:0000313" key="7">
    <source>
        <dbReference type="EMBL" id="CAD7601436.1"/>
    </source>
</evidence>
<keyword evidence="3" id="KW-0963">Cytoplasm</keyword>
<dbReference type="GO" id="GO:0003341">
    <property type="term" value="P:cilium movement"/>
    <property type="evidence" value="ECO:0007669"/>
    <property type="project" value="TreeGrafter"/>
</dbReference>
<evidence type="ECO:0000256" key="5">
    <source>
        <dbReference type="ARBA" id="ARBA00023273"/>
    </source>
</evidence>
<reference evidence="7" key="1">
    <citation type="submission" date="2020-11" db="EMBL/GenBank/DDBJ databases">
        <authorList>
            <person name="Tran Van P."/>
        </authorList>
    </citation>
    <scope>NUCLEOTIDE SEQUENCE</scope>
</reference>
<feature type="domain" description="HYDIN/VesB/CFA65-like Ig-like" evidence="6">
    <location>
        <begin position="1274"/>
        <end position="1359"/>
    </location>
</feature>
<evidence type="ECO:0000256" key="3">
    <source>
        <dbReference type="ARBA" id="ARBA00022490"/>
    </source>
</evidence>
<dbReference type="GO" id="GO:1904158">
    <property type="term" value="P:axonemal central apparatus assembly"/>
    <property type="evidence" value="ECO:0007669"/>
    <property type="project" value="TreeGrafter"/>
</dbReference>
<accession>A0A7R9K2Z0</accession>
<dbReference type="PANTHER" id="PTHR23053">
    <property type="entry name" value="DLEC1 DELETED IN LUNG AND ESOPHAGEAL CANCER 1"/>
    <property type="match status" value="1"/>
</dbReference>
<dbReference type="Pfam" id="PF22544">
    <property type="entry name" value="HYDIN_VesB_CFA65-like_Ig"/>
    <property type="match status" value="1"/>
</dbReference>
<evidence type="ECO:0000259" key="6">
    <source>
        <dbReference type="Pfam" id="PF22544"/>
    </source>
</evidence>
<dbReference type="InterPro" id="IPR033305">
    <property type="entry name" value="Hydin-like"/>
</dbReference>
<keyword evidence="4" id="KW-0969">Cilium</keyword>
<evidence type="ECO:0000256" key="4">
    <source>
        <dbReference type="ARBA" id="ARBA00023069"/>
    </source>
</evidence>
<protein>
    <recommendedName>
        <fullName evidence="6">HYDIN/VesB/CFA65-like Ig-like domain-containing protein</fullName>
    </recommendedName>
</protein>
<evidence type="ECO:0000256" key="2">
    <source>
        <dbReference type="ARBA" id="ARBA00004496"/>
    </source>
</evidence>
<proteinExistence type="predicted"/>
<dbReference type="EMBL" id="OE842805">
    <property type="protein sequence ID" value="CAD7601436.1"/>
    <property type="molecule type" value="Genomic_DNA"/>
</dbReference>
<dbReference type="GO" id="GO:0005930">
    <property type="term" value="C:axoneme"/>
    <property type="evidence" value="ECO:0007669"/>
    <property type="project" value="TreeGrafter"/>
</dbReference>
<dbReference type="PANTHER" id="PTHR23053:SF0">
    <property type="entry name" value="HYDROCEPHALUS-INDUCING PROTEIN HOMOLOG"/>
    <property type="match status" value="1"/>
</dbReference>
<dbReference type="Gene3D" id="2.60.40.10">
    <property type="entry name" value="Immunoglobulins"/>
    <property type="match status" value="7"/>
</dbReference>
<dbReference type="InterPro" id="IPR053879">
    <property type="entry name" value="HYDIN_VesB_CFA65-like_Ig"/>
</dbReference>
<name>A0A7R9K2Z0_TIMGE</name>
<keyword evidence="5" id="KW-0966">Cell projection</keyword>
<sequence>MVVLLVECCPETLGSFHEEIVINVSDCHPDFKRGTSIQLLSQGFMPTVDYTNFDDIFKEHYICDSLASFHCKVEAGSHCVFIKDEGKLLFRNVCVGTKFPARLRLYNPTLVPCTLYLSTTTATTKGAKSTESAFSVTRLRPSLSTLLQLSWRAENHFGKSTPITPDRDSTLDLPIIGAVYSNALMYSASFEIFIEMPAPVKPVKIIFKLAGEGCIPEVTIVLPNEKGRHGYKLLSFCPTILGDVTTRQFSFTNVGVLPCKVIVELYLNTGSVFSLYPTHETVPKALMLVPNEPVQYTTIVCLNPGQFATFDVHFQPQHISTYEGEVKLFIVDNPFENLSITLTGEGYMEDITLEGLFPERLSHKSLTHKQEGDFELPCYQLDYGFCYINKIQKRNFKMANHSDMNTYRFEWKPHPNIVISPTIGHLLPKIGKDIVITFLASEPLTLTKLELQCTIAHINLLTPNLGTTAWDDRQKVMSWRKETNPANSDAGSFNSFMSPELSIAKLQEYKLKVVEMEDEPDHEIIMDESLPIRPSSAALLRSMELADEGLSHRSTFSRPMSALLPPKEQLFRDTSCEHVATAWKRPRPLTGRETLLNTSAPGSDLFSRAAELSDRSNDSWAENDYLPFRVEPEGGLLGPEECVIVKVIFSPLDVFDYKAKLSCIIPNLHPEQKPAEIVIKARSLMPYCHFDVEESDYLSSGRRDPCLGGVGFNQPLDPHTKVLEFNVMGVGVTTTKKFNIINPTEQNYSFSWRCDSVVTKGAVQPFHCPSLDGWVESGKQTEIQFSFTAQDVGLFESFWTFCILEHDIETPFLLLGVVTEPSVGFVTSHVNLTPTLKGIKTSKQVSLNNNEDVDMSFSFDPNSLFSDGHLEHLSINPASGILPAHSEQPIEIEFVPSSPGETLFHLKCVVKKLKAPLMVSVLALCYNVQPLVSWENMLQRKWVLDPTQANTINFGSVPPKTPQTIMFVLTNIGKTSFYYQLKYDEEMSRKLGIKLDFSERGGHVTSQSRTSTTLTLTLLKKSFVKNFELILEISRGPKYKMLLQGEATLPQFQFSFYEYDFGSCLLQQSDVCHYKKELTFYNNDVSPMVLECLYENKPHLKITLRSDPIPPEGSTLIPIFFYPLARLKYSETLHFIINGFQEKKIIITGEGVDIKVFLVQPRHKLLSFGALQVGHIASKCVPIVNKSKAPVPMLLTVVDPPSVLPTSSANKLTDVLHITPKTLVVIQPNETISVTVKFTPNRRIKPFSEKLYMQIHENVEPLCLMTGSCVGSEFQLDRKYLPFGMVVQGCQSSLKLLLSNTGELGSRFCWSRDNCDNLFSITPSSGYLSPGVTITFIVDFHPINLQQNIRCDMECKLENFKPLVVSLTGSCVSMPSPREILNFTTVVRQQDKKNIVLTNKSGETWQLFPEMSGDYFLGQDTIQVVPHSVKLYEVTYTPLTMTEHDNKHMGSVFFRLPEGQGLLYSLVGTAEPPVAVARISKEVPSKTPHIEVLPVFNWLPVAQRFKVTTNLIKSEKFDPVFTLTGNDYIDVPGNSDRDHRLTFFSYKECSLIFKVSFTNEDSGEYQFYDLALRVFKCGSLDTFTMETCVRKPIIFELKLKNPLNSVVNFNISCPASDVQVPTPNSVPAKTMKYVTLEYLPLHPGENHVRLDVQCSELGFFPYELVLNALPAPKENPLIFNTSLGIAVSLEAQFNNLAHTKADFGCKVDHNDFHVDKSVLVAPAHTGSVEVTYEPSSLGSVHALLTITSTTGGEFIFPLIGKCTLPKPQGPIVLKPGTGTTIPFKNVFRETKTFMLSLDCPSFVLKNNSETIKSKKEHKLHIGLLSLKSMEITDMRFPVTGKLVVLCTDPTLSHISWTYYLKGILE</sequence>